<evidence type="ECO:0000313" key="3">
    <source>
        <dbReference type="EMBL" id="GMG98771.1"/>
    </source>
</evidence>
<sequence length="156" mass="16664">MELASRTLSLVSFSKVTSDPKVKGRHTLNLTLLGKGRKMCTLPSAMPEMAASVGIVAMIVGAASVLLVQRTRPSDQKEVPFKFCEDCSGSGICSECNGEGFMLKKMSEDSAEKARMASKNMATRYTAGLPKKWSYCTKCSSSRSCSTCGGSGRISL</sequence>
<feature type="transmembrane region" description="Helical" evidence="1">
    <location>
        <begin position="49"/>
        <end position="68"/>
    </location>
</feature>
<feature type="domain" description="DUF7895" evidence="2">
    <location>
        <begin position="82"/>
        <end position="153"/>
    </location>
</feature>
<evidence type="ECO:0000256" key="1">
    <source>
        <dbReference type="SAM" id="Phobius"/>
    </source>
</evidence>
<name>A0AAD3RVJ9_NEPGR</name>
<evidence type="ECO:0000259" key="2">
    <source>
        <dbReference type="Pfam" id="PF25433"/>
    </source>
</evidence>
<keyword evidence="1" id="KW-0472">Membrane</keyword>
<keyword evidence="1" id="KW-1133">Transmembrane helix</keyword>
<keyword evidence="4" id="KW-1185">Reference proteome</keyword>
<dbReference type="PANTHER" id="PTHR37230">
    <property type="entry name" value="OS06G0731300 PROTEIN"/>
    <property type="match status" value="1"/>
</dbReference>
<dbReference type="EMBL" id="BSYO01000001">
    <property type="protein sequence ID" value="GMG98771.1"/>
    <property type="molecule type" value="Genomic_DNA"/>
</dbReference>
<dbReference type="Pfam" id="PF25433">
    <property type="entry name" value="DUF7895"/>
    <property type="match status" value="1"/>
</dbReference>
<reference evidence="3" key="1">
    <citation type="submission" date="2023-05" db="EMBL/GenBank/DDBJ databases">
        <title>Nepenthes gracilis genome sequencing.</title>
        <authorList>
            <person name="Fukushima K."/>
        </authorList>
    </citation>
    <scope>NUCLEOTIDE SEQUENCE</scope>
    <source>
        <strain evidence="3">SING2019-196</strain>
    </source>
</reference>
<keyword evidence="1" id="KW-0812">Transmembrane</keyword>
<organism evidence="3 4">
    <name type="scientific">Nepenthes gracilis</name>
    <name type="common">Slender pitcher plant</name>
    <dbReference type="NCBI Taxonomy" id="150966"/>
    <lineage>
        <taxon>Eukaryota</taxon>
        <taxon>Viridiplantae</taxon>
        <taxon>Streptophyta</taxon>
        <taxon>Embryophyta</taxon>
        <taxon>Tracheophyta</taxon>
        <taxon>Spermatophyta</taxon>
        <taxon>Magnoliopsida</taxon>
        <taxon>eudicotyledons</taxon>
        <taxon>Gunneridae</taxon>
        <taxon>Pentapetalae</taxon>
        <taxon>Caryophyllales</taxon>
        <taxon>Nepenthaceae</taxon>
        <taxon>Nepenthes</taxon>
    </lineage>
</organism>
<dbReference type="PANTHER" id="PTHR37230:SF1">
    <property type="entry name" value="OS06G0731300 PROTEIN"/>
    <property type="match status" value="1"/>
</dbReference>
<gene>
    <name evidence="3" type="ORF">Nepgr_000611</name>
</gene>
<protein>
    <recommendedName>
        <fullName evidence="2">DUF7895 domain-containing protein</fullName>
    </recommendedName>
</protein>
<comment type="caution">
    <text evidence="3">The sequence shown here is derived from an EMBL/GenBank/DDBJ whole genome shotgun (WGS) entry which is preliminary data.</text>
</comment>
<proteinExistence type="predicted"/>
<dbReference type="AlphaFoldDB" id="A0AAD3RVJ9"/>
<dbReference type="Proteomes" id="UP001279734">
    <property type="component" value="Unassembled WGS sequence"/>
</dbReference>
<accession>A0AAD3RVJ9</accession>
<dbReference type="InterPro" id="IPR057217">
    <property type="entry name" value="DUF7895"/>
</dbReference>
<evidence type="ECO:0000313" key="4">
    <source>
        <dbReference type="Proteomes" id="UP001279734"/>
    </source>
</evidence>